<reference evidence="3 4" key="1">
    <citation type="submission" date="2021-02" db="EMBL/GenBank/DDBJ databases">
        <title>De Novo genome assembly of isolated myxobacteria.</title>
        <authorList>
            <person name="Stevens D.C."/>
        </authorList>
    </citation>
    <scope>NUCLEOTIDE SEQUENCE [LARGE SCALE GENOMIC DNA]</scope>
    <source>
        <strain evidence="4">SCPEA02</strain>
    </source>
</reference>
<organism evidence="3 4">
    <name type="scientific">Pyxidicoccus parkwayensis</name>
    <dbReference type="NCBI Taxonomy" id="2813578"/>
    <lineage>
        <taxon>Bacteria</taxon>
        <taxon>Pseudomonadati</taxon>
        <taxon>Myxococcota</taxon>
        <taxon>Myxococcia</taxon>
        <taxon>Myxococcales</taxon>
        <taxon>Cystobacterineae</taxon>
        <taxon>Myxococcaceae</taxon>
        <taxon>Pyxidicoccus</taxon>
    </lineage>
</organism>
<dbReference type="EMBL" id="CP071090">
    <property type="protein sequence ID" value="QSQ24086.1"/>
    <property type="molecule type" value="Genomic_DNA"/>
</dbReference>
<evidence type="ECO:0008006" key="5">
    <source>
        <dbReference type="Google" id="ProtNLM"/>
    </source>
</evidence>
<feature type="signal peptide" evidence="2">
    <location>
        <begin position="1"/>
        <end position="24"/>
    </location>
</feature>
<dbReference type="Proteomes" id="UP000662747">
    <property type="component" value="Chromosome"/>
</dbReference>
<evidence type="ECO:0000313" key="3">
    <source>
        <dbReference type="EMBL" id="QSQ24086.1"/>
    </source>
</evidence>
<dbReference type="RefSeq" id="WP_206725653.1">
    <property type="nucleotide sequence ID" value="NZ_CP071090.1"/>
</dbReference>
<feature type="chain" id="PRO_5046091332" description="Lipoprotein" evidence="2">
    <location>
        <begin position="25"/>
        <end position="127"/>
    </location>
</feature>
<evidence type="ECO:0000256" key="2">
    <source>
        <dbReference type="SAM" id="SignalP"/>
    </source>
</evidence>
<keyword evidence="4" id="KW-1185">Reference proteome</keyword>
<gene>
    <name evidence="3" type="ORF">JY651_03655</name>
</gene>
<dbReference type="PROSITE" id="PS51257">
    <property type="entry name" value="PROKAR_LIPOPROTEIN"/>
    <property type="match status" value="1"/>
</dbReference>
<proteinExistence type="predicted"/>
<feature type="region of interest" description="Disordered" evidence="1">
    <location>
        <begin position="97"/>
        <end position="127"/>
    </location>
</feature>
<accession>A0ABX7NYT2</accession>
<evidence type="ECO:0000313" key="4">
    <source>
        <dbReference type="Proteomes" id="UP000662747"/>
    </source>
</evidence>
<sequence length="127" mass="13022">MRAAGKRRWLIALLVFAGCRGADGAVVNALLNTSLAVGASAAQRAAGGCYADCPVGTACDEVTGYCMPLPCRGRCGASERCVQTGLEERCESLAMQEGGLDVRPTPPSAKPSSTPSDAPRKDPVPSP</sequence>
<name>A0ABX7NYT2_9BACT</name>
<protein>
    <recommendedName>
        <fullName evidence="5">Lipoprotein</fullName>
    </recommendedName>
</protein>
<keyword evidence="2" id="KW-0732">Signal</keyword>
<feature type="compositionally biased region" description="Basic and acidic residues" evidence="1">
    <location>
        <begin position="118"/>
        <end position="127"/>
    </location>
</feature>
<evidence type="ECO:0000256" key="1">
    <source>
        <dbReference type="SAM" id="MobiDB-lite"/>
    </source>
</evidence>